<dbReference type="PANTHER" id="PTHR24221">
    <property type="entry name" value="ATP-BINDING CASSETTE SUB-FAMILY B"/>
    <property type="match status" value="1"/>
</dbReference>
<evidence type="ECO:0000256" key="4">
    <source>
        <dbReference type="ARBA" id="ARBA00022741"/>
    </source>
</evidence>
<dbReference type="Gene3D" id="1.20.1560.10">
    <property type="entry name" value="ABC transporter type 1, transmembrane domain"/>
    <property type="match status" value="1"/>
</dbReference>
<feature type="region of interest" description="Disordered" evidence="8">
    <location>
        <begin position="1109"/>
        <end position="1165"/>
    </location>
</feature>
<dbReference type="GO" id="GO:0005524">
    <property type="term" value="F:ATP binding"/>
    <property type="evidence" value="ECO:0007669"/>
    <property type="project" value="UniProtKB-KW"/>
</dbReference>
<reference evidence="12" key="1">
    <citation type="submission" date="2023-06" db="EMBL/GenBank/DDBJ databases">
        <title>Survivors Of The Sea: Transcriptome response of Skeletonema marinoi to long-term dormancy.</title>
        <authorList>
            <person name="Pinder M.I.M."/>
            <person name="Kourtchenko O."/>
            <person name="Robertson E.K."/>
            <person name="Larsson T."/>
            <person name="Maumus F."/>
            <person name="Osuna-Cruz C.M."/>
            <person name="Vancaester E."/>
            <person name="Stenow R."/>
            <person name="Vandepoele K."/>
            <person name="Ploug H."/>
            <person name="Bruchert V."/>
            <person name="Godhe A."/>
            <person name="Topel M."/>
        </authorList>
    </citation>
    <scope>NUCLEOTIDE SEQUENCE</scope>
    <source>
        <strain evidence="12">R05AC</strain>
    </source>
</reference>
<proteinExistence type="predicted"/>
<dbReference type="EMBL" id="JATAAI010000012">
    <property type="protein sequence ID" value="KAK1741994.1"/>
    <property type="molecule type" value="Genomic_DNA"/>
</dbReference>
<comment type="subcellular location">
    <subcellularLocation>
        <location evidence="1">Mitochondrion membrane</location>
        <topology evidence="1">Multi-pass membrane protein</topology>
    </subcellularLocation>
</comment>
<dbReference type="InterPro" id="IPR036640">
    <property type="entry name" value="ABC1_TM_sf"/>
</dbReference>
<feature type="compositionally biased region" description="Basic and acidic residues" evidence="8">
    <location>
        <begin position="273"/>
        <end position="284"/>
    </location>
</feature>
<dbReference type="Gene3D" id="3.40.50.300">
    <property type="entry name" value="P-loop containing nucleotide triphosphate hydrolases"/>
    <property type="match status" value="1"/>
</dbReference>
<feature type="domain" description="ABC transmembrane type-1" evidence="11">
    <location>
        <begin position="436"/>
        <end position="726"/>
    </location>
</feature>
<organism evidence="12 13">
    <name type="scientific">Skeletonema marinoi</name>
    <dbReference type="NCBI Taxonomy" id="267567"/>
    <lineage>
        <taxon>Eukaryota</taxon>
        <taxon>Sar</taxon>
        <taxon>Stramenopiles</taxon>
        <taxon>Ochrophyta</taxon>
        <taxon>Bacillariophyta</taxon>
        <taxon>Coscinodiscophyceae</taxon>
        <taxon>Thalassiosirophycidae</taxon>
        <taxon>Thalassiosirales</taxon>
        <taxon>Skeletonemataceae</taxon>
        <taxon>Skeletonema</taxon>
        <taxon>Skeletonema marinoi-dohrnii complex</taxon>
    </lineage>
</organism>
<keyword evidence="13" id="KW-1185">Reference proteome</keyword>
<keyword evidence="4" id="KW-0547">Nucleotide-binding</keyword>
<dbReference type="GO" id="GO:0016887">
    <property type="term" value="F:ATP hydrolysis activity"/>
    <property type="evidence" value="ECO:0007669"/>
    <property type="project" value="InterPro"/>
</dbReference>
<name>A0AAD8YAD9_9STRA</name>
<feature type="compositionally biased region" description="Basic and acidic residues" evidence="8">
    <location>
        <begin position="410"/>
        <end position="421"/>
    </location>
</feature>
<evidence type="ECO:0000313" key="12">
    <source>
        <dbReference type="EMBL" id="KAK1741994.1"/>
    </source>
</evidence>
<evidence type="ECO:0000313" key="13">
    <source>
        <dbReference type="Proteomes" id="UP001224775"/>
    </source>
</evidence>
<evidence type="ECO:0000256" key="8">
    <source>
        <dbReference type="SAM" id="MobiDB-lite"/>
    </source>
</evidence>
<dbReference type="PROSITE" id="PS50893">
    <property type="entry name" value="ABC_TRANSPORTER_2"/>
    <property type="match status" value="1"/>
</dbReference>
<accession>A0AAD8YAD9</accession>
<dbReference type="InterPro" id="IPR011527">
    <property type="entry name" value="ABC1_TM_dom"/>
</dbReference>
<comment type="caution">
    <text evidence="12">The sequence shown here is derived from an EMBL/GenBank/DDBJ whole genome shotgun (WGS) entry which is preliminary data.</text>
</comment>
<feature type="region of interest" description="Disordered" evidence="8">
    <location>
        <begin position="1031"/>
        <end position="1093"/>
    </location>
</feature>
<feature type="transmembrane region" description="Helical" evidence="9">
    <location>
        <begin position="581"/>
        <end position="602"/>
    </location>
</feature>
<protein>
    <submittedName>
        <fullName evidence="12">Iron-sulfur clusters transporter</fullName>
    </submittedName>
</protein>
<feature type="compositionally biased region" description="Low complexity" evidence="8">
    <location>
        <begin position="329"/>
        <end position="348"/>
    </location>
</feature>
<feature type="compositionally biased region" description="Basic and acidic residues" evidence="8">
    <location>
        <begin position="1146"/>
        <end position="1159"/>
    </location>
</feature>
<dbReference type="InterPro" id="IPR003439">
    <property type="entry name" value="ABC_transporter-like_ATP-bd"/>
</dbReference>
<dbReference type="Proteomes" id="UP001224775">
    <property type="component" value="Unassembled WGS sequence"/>
</dbReference>
<feature type="region of interest" description="Disordered" evidence="8">
    <location>
        <begin position="326"/>
        <end position="348"/>
    </location>
</feature>
<dbReference type="Pfam" id="PF00664">
    <property type="entry name" value="ABC_membrane"/>
    <property type="match status" value="1"/>
</dbReference>
<dbReference type="PANTHER" id="PTHR24221:SF402">
    <property type="entry name" value="IRON-SULFUR CLUSTERS TRANSPORTER ABCB7, MITOCHONDRIAL"/>
    <property type="match status" value="1"/>
</dbReference>
<feature type="transmembrane region" description="Helical" evidence="9">
    <location>
        <begin position="552"/>
        <end position="575"/>
    </location>
</feature>
<evidence type="ECO:0000256" key="7">
    <source>
        <dbReference type="ARBA" id="ARBA00023136"/>
    </source>
</evidence>
<dbReference type="GO" id="GO:0005743">
    <property type="term" value="C:mitochondrial inner membrane"/>
    <property type="evidence" value="ECO:0007669"/>
    <property type="project" value="TreeGrafter"/>
</dbReference>
<feature type="compositionally biased region" description="Basic and acidic residues" evidence="8">
    <location>
        <begin position="157"/>
        <end position="168"/>
    </location>
</feature>
<dbReference type="CDD" id="cd18582">
    <property type="entry name" value="ABC_6TM_ATM1_ABCB7"/>
    <property type="match status" value="1"/>
</dbReference>
<evidence type="ECO:0000259" key="11">
    <source>
        <dbReference type="PROSITE" id="PS50929"/>
    </source>
</evidence>
<feature type="region of interest" description="Disordered" evidence="8">
    <location>
        <begin position="384"/>
        <end position="421"/>
    </location>
</feature>
<evidence type="ECO:0000256" key="3">
    <source>
        <dbReference type="ARBA" id="ARBA00022692"/>
    </source>
</evidence>
<dbReference type="InterPro" id="IPR003593">
    <property type="entry name" value="AAA+_ATPase"/>
</dbReference>
<evidence type="ECO:0000256" key="9">
    <source>
        <dbReference type="SAM" id="Phobius"/>
    </source>
</evidence>
<feature type="transmembrane region" description="Helical" evidence="9">
    <location>
        <begin position="435"/>
        <end position="456"/>
    </location>
</feature>
<keyword evidence="5" id="KW-0067">ATP-binding</keyword>
<dbReference type="GO" id="GO:0006879">
    <property type="term" value="P:intracellular iron ion homeostasis"/>
    <property type="evidence" value="ECO:0007669"/>
    <property type="project" value="TreeGrafter"/>
</dbReference>
<dbReference type="Pfam" id="PF03457">
    <property type="entry name" value="HA"/>
    <property type="match status" value="1"/>
</dbReference>
<feature type="compositionally biased region" description="Basic and acidic residues" evidence="8">
    <location>
        <begin position="241"/>
        <end position="261"/>
    </location>
</feature>
<feature type="region of interest" description="Disordered" evidence="8">
    <location>
        <begin position="141"/>
        <end position="286"/>
    </location>
</feature>
<dbReference type="SMART" id="SM00382">
    <property type="entry name" value="AAA"/>
    <property type="match status" value="1"/>
</dbReference>
<keyword evidence="3 9" id="KW-0812">Transmembrane</keyword>
<evidence type="ECO:0000256" key="1">
    <source>
        <dbReference type="ARBA" id="ARBA00004225"/>
    </source>
</evidence>
<dbReference type="GO" id="GO:0140359">
    <property type="term" value="F:ABC-type transporter activity"/>
    <property type="evidence" value="ECO:0007669"/>
    <property type="project" value="InterPro"/>
</dbReference>
<dbReference type="SUPFAM" id="SSF52540">
    <property type="entry name" value="P-loop containing nucleoside triphosphate hydrolases"/>
    <property type="match status" value="1"/>
</dbReference>
<feature type="compositionally biased region" description="Basic and acidic residues" evidence="8">
    <location>
        <begin position="47"/>
        <end position="58"/>
    </location>
</feature>
<sequence>MGDTEREAAATLASLLNASTDDDDGNSKNADTKSSPSPKNNTKKKRHVDETGDSEGAHAKKSNINWHSILSTKEVGDDWEYHYSILQIYKQRHQHVDVPRDGTHDDLHDWIKMQKAKSAYLQPEQVSALQTIGVLPTKLSHDIAYSNPPRPPKRRKIEPMVKQREKPKVNKKKVSDPPPPNPYSNVDNSAREKSKVSRAERAKRRKLIEPVVKQKEKPKVNKKKKADPSPPPNPYSNVDNSAREKSKVEQKEKPKVNEKKVAVPNPYSNVDNSARDKTKVSRAERAKKRLGQFKTAFINSRFLHTNDENKQYRLLTSVRGGDVLTVPRTAPASTSASSKSSTAAGSGGLTTTALQATATAAETAPINTRQRYWRIARELGNHVWPKVPPKAQKKQSSDMAADQVNGDSSATHDNHISAAENKNDRRQALSIRYRVVASILLMLAGKGVTIATPFLFKMLVDIVPSYAEGVATSTVKSLPILLLLAYGTCRSLSSLFREMTNAIFAHVAQSAIRRFGRSTFDHVHSLDLQYHLNRNTGALGRVLERGSRSISFALNALVFNTIPTLLEVSIVMGIMFRKFGVWEAVTVAMTIFIYSLFTIFVTQWRSSIRKDMIALDNKAAGKVSDSLLNYETIKYFGNELHEGSTYETTLLKYQKKALKAASSMSALNFGQNAIFSMGLMMIMYLTLRNVKAGLATVGDLVLVNGLLFQLSVPLNFIGWVYQEVKQAFIDMEAMFELRDTKPEINDDPNAVAYVPSKDGTTIEFDELEFAYDATEATPAGGAKLLHEEQLTKRRPILKKTSFTIPQGKTVAIVGASGSGKSTLLRLLYRFYTPDTGSIRIGGKDISVFTTESVRRAIAVVPQDTVLFNDSIGYNIHYGNLNASWEDVIEAAKKAHLHDIIMRLPNQYNTVVGERGLKMSGGEKQRVSLARAILKKSPILLCDEPTSMVEPKWSVFYQWISQYYEEGALREVKVKELARLVLWDEQEVKFRIDNNQEFFTNLVNNENNGSACSSDEPDEDDEPVPEIVLQAIADSERGGNKPKKPVVAPTTPPVPPAQAQPIFDLCSPDNSTSVAAPAAKTGDRRDTENSLGSLGSAARRAGKALLVLKCANTPPPPKKNKRKGRENRISTFTAKMESKAKNLLPKKPRDEGGDDGDKKPAANPNINVSFDVDTAVPEDAPIDPSSGLPHETVFDIEKDKFFYDEDGYEENADPPVLSATKPAPFPPMRLACDNIPDLVAKMNALDISLHMPSVTKDQLSHPEGPNIRRLRTINSLRAQGKEFHDESCYPNYKPLDGKRVATIVDWNFQLKESFEIVRDDEKGVLFKVQCKSCENNLDNLLTIPPKKCGVVMKDHYFADCKKKCPCCGITASNFDNAHQQWRYNEFYIKRLCKDVITQKNWNELEWPAKEKRRLENWRSYNFLPNEYGSYGESRNLAFTGNRHVIVQELHELIRQKKTKGTRKLSSFFGKK</sequence>
<feature type="compositionally biased region" description="Basic and acidic residues" evidence="8">
    <location>
        <begin position="189"/>
        <end position="200"/>
    </location>
</feature>
<feature type="transmembrane region" description="Helical" evidence="9">
    <location>
        <begin position="666"/>
        <end position="687"/>
    </location>
</feature>
<dbReference type="InterPro" id="IPR017871">
    <property type="entry name" value="ABC_transporter-like_CS"/>
</dbReference>
<keyword evidence="7 9" id="KW-0472">Membrane</keyword>
<feature type="compositionally biased region" description="Low complexity" evidence="8">
    <location>
        <begin position="9"/>
        <end position="19"/>
    </location>
</feature>
<feature type="region of interest" description="Disordered" evidence="8">
    <location>
        <begin position="1"/>
        <end position="59"/>
    </location>
</feature>
<feature type="domain" description="ABC transporter" evidence="10">
    <location>
        <begin position="762"/>
        <end position="1026"/>
    </location>
</feature>
<evidence type="ECO:0000256" key="6">
    <source>
        <dbReference type="ARBA" id="ARBA00022989"/>
    </source>
</evidence>
<dbReference type="SUPFAM" id="SSF90123">
    <property type="entry name" value="ABC transporter transmembrane region"/>
    <property type="match status" value="1"/>
</dbReference>
<evidence type="ECO:0000256" key="5">
    <source>
        <dbReference type="ARBA" id="ARBA00022840"/>
    </source>
</evidence>
<evidence type="ECO:0000259" key="10">
    <source>
        <dbReference type="PROSITE" id="PS50893"/>
    </source>
</evidence>
<dbReference type="FunFam" id="1.20.1560.10:FF:000105">
    <property type="entry name" value="ABC transporter B family member 25"/>
    <property type="match status" value="1"/>
</dbReference>
<dbReference type="Pfam" id="PF00005">
    <property type="entry name" value="ABC_tran"/>
    <property type="match status" value="1"/>
</dbReference>
<dbReference type="InterPro" id="IPR027417">
    <property type="entry name" value="P-loop_NTPase"/>
</dbReference>
<dbReference type="PROSITE" id="PS50929">
    <property type="entry name" value="ABC_TM1F"/>
    <property type="match status" value="1"/>
</dbReference>
<keyword evidence="2" id="KW-0813">Transport</keyword>
<keyword evidence="6 9" id="KW-1133">Transmembrane helix</keyword>
<dbReference type="PROSITE" id="PS00211">
    <property type="entry name" value="ABC_TRANSPORTER_1"/>
    <property type="match status" value="1"/>
</dbReference>
<dbReference type="Gene3D" id="6.10.140.530">
    <property type="match status" value="1"/>
</dbReference>
<gene>
    <name evidence="12" type="ORF">QTG54_007567</name>
</gene>
<feature type="transmembrane region" description="Helical" evidence="9">
    <location>
        <begin position="476"/>
        <end position="496"/>
    </location>
</feature>
<dbReference type="InterPro" id="IPR039421">
    <property type="entry name" value="Type_1_exporter"/>
</dbReference>
<evidence type="ECO:0000256" key="2">
    <source>
        <dbReference type="ARBA" id="ARBA00022448"/>
    </source>
</evidence>
<dbReference type="InterPro" id="IPR005114">
    <property type="entry name" value="Helicase_assoc"/>
</dbReference>